<dbReference type="InterPro" id="IPR027417">
    <property type="entry name" value="P-loop_NTPase"/>
</dbReference>
<dbReference type="AlphaFoldDB" id="A0AAJ7SF27"/>
<evidence type="ECO:0000256" key="3">
    <source>
        <dbReference type="ARBA" id="ARBA00022741"/>
    </source>
</evidence>
<evidence type="ECO:0000313" key="10">
    <source>
        <dbReference type="RefSeq" id="XP_028966733.1"/>
    </source>
</evidence>
<dbReference type="InterPro" id="IPR004582">
    <property type="entry name" value="Checkpoint_prot_Rad17_Rad24"/>
</dbReference>
<evidence type="ECO:0000256" key="4">
    <source>
        <dbReference type="ARBA" id="ARBA00022763"/>
    </source>
</evidence>
<dbReference type="PANTHER" id="PTHR12172:SF0">
    <property type="entry name" value="CELL CYCLE CHECKPOINT PROTEIN RAD17"/>
    <property type="match status" value="1"/>
</dbReference>
<dbReference type="InterPro" id="IPR003593">
    <property type="entry name" value="AAA+_ATPase"/>
</dbReference>
<dbReference type="CTD" id="5884"/>
<dbReference type="GO" id="GO:0003689">
    <property type="term" value="F:DNA clamp loader activity"/>
    <property type="evidence" value="ECO:0007669"/>
    <property type="project" value="TreeGrafter"/>
</dbReference>
<proteinExistence type="inferred from homology"/>
<dbReference type="GO" id="GO:0000077">
    <property type="term" value="P:DNA damage checkpoint signaling"/>
    <property type="evidence" value="ECO:0007669"/>
    <property type="project" value="TreeGrafter"/>
</dbReference>
<name>A0AAJ7SF27_9ACAR</name>
<evidence type="ECO:0000256" key="7">
    <source>
        <dbReference type="ARBA" id="ARBA00023306"/>
    </source>
</evidence>
<evidence type="ECO:0000256" key="6">
    <source>
        <dbReference type="ARBA" id="ARBA00023242"/>
    </source>
</evidence>
<dbReference type="InterPro" id="IPR057927">
    <property type="entry name" value="RAD24-like_helical"/>
</dbReference>
<evidence type="ECO:0000256" key="5">
    <source>
        <dbReference type="ARBA" id="ARBA00022840"/>
    </source>
</evidence>
<reference evidence="10" key="1">
    <citation type="submission" date="2025-08" db="UniProtKB">
        <authorList>
            <consortium name="RefSeq"/>
        </authorList>
    </citation>
    <scope>IDENTIFICATION</scope>
</reference>
<dbReference type="Pfam" id="PF03215">
    <property type="entry name" value="Rad17"/>
    <property type="match status" value="1"/>
</dbReference>
<organism evidence="9 10">
    <name type="scientific">Galendromus occidentalis</name>
    <name type="common">western predatory mite</name>
    <dbReference type="NCBI Taxonomy" id="34638"/>
    <lineage>
        <taxon>Eukaryota</taxon>
        <taxon>Metazoa</taxon>
        <taxon>Ecdysozoa</taxon>
        <taxon>Arthropoda</taxon>
        <taxon>Chelicerata</taxon>
        <taxon>Arachnida</taxon>
        <taxon>Acari</taxon>
        <taxon>Parasitiformes</taxon>
        <taxon>Mesostigmata</taxon>
        <taxon>Gamasina</taxon>
        <taxon>Phytoseioidea</taxon>
        <taxon>Phytoseiidae</taxon>
        <taxon>Typhlodrominae</taxon>
        <taxon>Galendromus</taxon>
    </lineage>
</organism>
<protein>
    <submittedName>
        <fullName evidence="10">Cell cycle checkpoint protein RAD17</fullName>
    </submittedName>
</protein>
<keyword evidence="4" id="KW-0227">DNA damage</keyword>
<keyword evidence="7" id="KW-0131">Cell cycle</keyword>
<dbReference type="GeneID" id="100901201"/>
<evidence type="ECO:0000256" key="2">
    <source>
        <dbReference type="ARBA" id="ARBA00006168"/>
    </source>
</evidence>
<evidence type="ECO:0000313" key="9">
    <source>
        <dbReference type="Proteomes" id="UP000694867"/>
    </source>
</evidence>
<dbReference type="PANTHER" id="PTHR12172">
    <property type="entry name" value="CELL CYCLE CHECKPOINT PROTEIN RAD17"/>
    <property type="match status" value="1"/>
</dbReference>
<keyword evidence="3" id="KW-0547">Nucleotide-binding</keyword>
<keyword evidence="9" id="KW-1185">Reference proteome</keyword>
<feature type="domain" description="AAA+ ATPase" evidence="8">
    <location>
        <begin position="66"/>
        <end position="224"/>
    </location>
</feature>
<dbReference type="RefSeq" id="XP_028966733.1">
    <property type="nucleotide sequence ID" value="XM_029110900.1"/>
</dbReference>
<accession>A0AAJ7SF27</accession>
<dbReference type="Pfam" id="PF25812">
    <property type="entry name" value="RAD24_helical"/>
    <property type="match status" value="1"/>
</dbReference>
<gene>
    <name evidence="10" type="primary">LOC100901201</name>
</gene>
<dbReference type="GO" id="GO:0003682">
    <property type="term" value="F:chromatin binding"/>
    <property type="evidence" value="ECO:0007669"/>
    <property type="project" value="TreeGrafter"/>
</dbReference>
<dbReference type="GO" id="GO:0005634">
    <property type="term" value="C:nucleus"/>
    <property type="evidence" value="ECO:0007669"/>
    <property type="project" value="UniProtKB-SubCell"/>
</dbReference>
<dbReference type="GO" id="GO:0033314">
    <property type="term" value="P:mitotic DNA replication checkpoint signaling"/>
    <property type="evidence" value="ECO:0007669"/>
    <property type="project" value="TreeGrafter"/>
</dbReference>
<keyword evidence="5" id="KW-0067">ATP-binding</keyword>
<comment type="subcellular location">
    <subcellularLocation>
        <location evidence="1">Nucleus</location>
    </subcellularLocation>
</comment>
<evidence type="ECO:0000256" key="1">
    <source>
        <dbReference type="ARBA" id="ARBA00004123"/>
    </source>
</evidence>
<dbReference type="KEGG" id="goe:100901201"/>
<dbReference type="Gene3D" id="3.40.50.300">
    <property type="entry name" value="P-loop containing nucleotide triphosphate hydrolases"/>
    <property type="match status" value="1"/>
</dbReference>
<comment type="similarity">
    <text evidence="2">Belongs to the rad17/RAD24 family.</text>
</comment>
<keyword evidence="6" id="KW-0539">Nucleus</keyword>
<dbReference type="SUPFAM" id="SSF52540">
    <property type="entry name" value="P-loop containing nucleoside triphosphate hydrolases"/>
    <property type="match status" value="1"/>
</dbReference>
<evidence type="ECO:0000259" key="8">
    <source>
        <dbReference type="SMART" id="SM00382"/>
    </source>
</evidence>
<dbReference type="GO" id="GO:0005524">
    <property type="term" value="F:ATP binding"/>
    <property type="evidence" value="ECO:0007669"/>
    <property type="project" value="UniProtKB-KW"/>
</dbReference>
<dbReference type="SMART" id="SM00382">
    <property type="entry name" value="AAA"/>
    <property type="match status" value="1"/>
</dbReference>
<dbReference type="GO" id="GO:0006281">
    <property type="term" value="P:DNA repair"/>
    <property type="evidence" value="ECO:0007669"/>
    <property type="project" value="InterPro"/>
</dbReference>
<dbReference type="Proteomes" id="UP000694867">
    <property type="component" value="Unplaced"/>
</dbReference>
<sequence length="546" mass="62170">MAKISLGMKRKATESSNLERNSEAQSWIDRFAPQSKEKLAVHKKKIEEVESWFARNLISKKFEKGKAPILLLVGPTGSGKTTSLRVVAQDLDIHIKEWLHPITQESNTAQGSAWREGGQQDYPKESVVEHFMDFIFQGSRYNSLFDNDSQRIILLEEIPSIFLRKPEEFHEALRRYQAFGRCPLVIILCETSSSREFKLFPPEIKRELQIHTISFNPIANTLLHKAIRDIIIEASKVCGKNFTHPMDSVVESVVQSCQGDLRLAVNLLEMNCMGTAKKLANFEKKKPKATKKDSKAATTGIGAKDSSLYLFHSLGKILYSKREDKIIHELPQHLKLYERPPTKEVPEEVFERTCVSQDLFTRMLENNAVNFYGSVKSASNCAEFFSLGDHVNATWDPSGVLDSLAISVTMRGLMFHLEKAKGKTHFGTFKKPTYDRRKTDDLALQVRHEFLMHGTSTEMLVSDILPYTFIIRPPDLSQGQWDVLNQCVLVRKSQMNTRQIEISEKDVFDEDDEVRVGETDFEAGEKVLETVSGAAEEFEIEEIDFN</sequence>